<accession>A0ABQ2NDQ3</accession>
<name>A0ABQ2NDQ3_9ACTN</name>
<dbReference type="RefSeq" id="WP_188784596.1">
    <property type="nucleotide sequence ID" value="NZ_BMNI01000007.1"/>
</dbReference>
<sequence length="72" mass="7278">MTEQDFDRAAEQATPASTGNTAVDGVISSLAGLAEVPVSEHVAIFESAHEQLRGALDAPAGPKPPTLPGPQG</sequence>
<feature type="compositionally biased region" description="Basic and acidic residues" evidence="1">
    <location>
        <begin position="1"/>
        <end position="10"/>
    </location>
</feature>
<feature type="region of interest" description="Disordered" evidence="1">
    <location>
        <begin position="1"/>
        <end position="22"/>
    </location>
</feature>
<evidence type="ECO:0000313" key="2">
    <source>
        <dbReference type="EMBL" id="GGO92103.1"/>
    </source>
</evidence>
<dbReference type="EMBL" id="BMNI01000007">
    <property type="protein sequence ID" value="GGO92103.1"/>
    <property type="molecule type" value="Genomic_DNA"/>
</dbReference>
<protein>
    <submittedName>
        <fullName evidence="2">Uncharacterized protein</fullName>
    </submittedName>
</protein>
<evidence type="ECO:0000313" key="3">
    <source>
        <dbReference type="Proteomes" id="UP000655410"/>
    </source>
</evidence>
<organism evidence="2 3">
    <name type="scientific">Nocardioides phosphati</name>
    <dbReference type="NCBI Taxonomy" id="1867775"/>
    <lineage>
        <taxon>Bacteria</taxon>
        <taxon>Bacillati</taxon>
        <taxon>Actinomycetota</taxon>
        <taxon>Actinomycetes</taxon>
        <taxon>Propionibacteriales</taxon>
        <taxon>Nocardioidaceae</taxon>
        <taxon>Nocardioides</taxon>
    </lineage>
</organism>
<gene>
    <name evidence="2" type="ORF">GCM10011584_27750</name>
</gene>
<reference evidence="3" key="1">
    <citation type="journal article" date="2019" name="Int. J. Syst. Evol. Microbiol.">
        <title>The Global Catalogue of Microorganisms (GCM) 10K type strain sequencing project: providing services to taxonomists for standard genome sequencing and annotation.</title>
        <authorList>
            <consortium name="The Broad Institute Genomics Platform"/>
            <consortium name="The Broad Institute Genome Sequencing Center for Infectious Disease"/>
            <person name="Wu L."/>
            <person name="Ma J."/>
        </authorList>
    </citation>
    <scope>NUCLEOTIDE SEQUENCE [LARGE SCALE GENOMIC DNA]</scope>
    <source>
        <strain evidence="3">CGMCC 4.7371</strain>
    </source>
</reference>
<keyword evidence="3" id="KW-1185">Reference proteome</keyword>
<evidence type="ECO:0000256" key="1">
    <source>
        <dbReference type="SAM" id="MobiDB-lite"/>
    </source>
</evidence>
<comment type="caution">
    <text evidence="2">The sequence shown here is derived from an EMBL/GenBank/DDBJ whole genome shotgun (WGS) entry which is preliminary data.</text>
</comment>
<feature type="region of interest" description="Disordered" evidence="1">
    <location>
        <begin position="53"/>
        <end position="72"/>
    </location>
</feature>
<feature type="compositionally biased region" description="Pro residues" evidence="1">
    <location>
        <begin position="61"/>
        <end position="72"/>
    </location>
</feature>
<dbReference type="Proteomes" id="UP000655410">
    <property type="component" value="Unassembled WGS sequence"/>
</dbReference>
<proteinExistence type="predicted"/>